<dbReference type="GO" id="GO:0005576">
    <property type="term" value="C:extracellular region"/>
    <property type="evidence" value="ECO:0007669"/>
    <property type="project" value="UniProtKB-SubCell"/>
</dbReference>
<evidence type="ECO:0000256" key="6">
    <source>
        <dbReference type="ARBA" id="ARBA00023157"/>
    </source>
</evidence>
<evidence type="ECO:0000256" key="3">
    <source>
        <dbReference type="ARBA" id="ARBA00022525"/>
    </source>
</evidence>
<name>A0A9W8VBW3_9HYPO</name>
<dbReference type="OrthoDB" id="6038816at2759"/>
<evidence type="ECO:0000256" key="10">
    <source>
        <dbReference type="ARBA" id="ARBA00045077"/>
    </source>
</evidence>
<dbReference type="GO" id="GO:0030245">
    <property type="term" value="P:cellulose catabolic process"/>
    <property type="evidence" value="ECO:0007669"/>
    <property type="project" value="UniProtKB-KW"/>
</dbReference>
<dbReference type="PANTHER" id="PTHR33353:SF2">
    <property type="entry name" value="ENDO-BETA-1,4-GLUCANASE D"/>
    <property type="match status" value="1"/>
</dbReference>
<keyword evidence="4" id="KW-0732">Signal</keyword>
<keyword evidence="3" id="KW-0964">Secreted</keyword>
<evidence type="ECO:0000256" key="8">
    <source>
        <dbReference type="ARBA" id="ARBA00023326"/>
    </source>
</evidence>
<dbReference type="Proteomes" id="UP001152049">
    <property type="component" value="Unassembled WGS sequence"/>
</dbReference>
<dbReference type="EMBL" id="JAOQAZ010000019">
    <property type="protein sequence ID" value="KAJ4255997.1"/>
    <property type="molecule type" value="Genomic_DNA"/>
</dbReference>
<evidence type="ECO:0000256" key="5">
    <source>
        <dbReference type="ARBA" id="ARBA00023001"/>
    </source>
</evidence>
<evidence type="ECO:0000256" key="7">
    <source>
        <dbReference type="ARBA" id="ARBA00023277"/>
    </source>
</evidence>
<evidence type="ECO:0000256" key="4">
    <source>
        <dbReference type="ARBA" id="ARBA00022729"/>
    </source>
</evidence>
<reference evidence="13" key="1">
    <citation type="submission" date="2022-09" db="EMBL/GenBank/DDBJ databases">
        <title>Fusarium specimens isolated from Avocado Roots.</title>
        <authorList>
            <person name="Stajich J."/>
            <person name="Roper C."/>
            <person name="Heimlech-Rivalta G."/>
        </authorList>
    </citation>
    <scope>NUCLEOTIDE SEQUENCE</scope>
    <source>
        <strain evidence="13">CF00136</strain>
    </source>
</reference>
<evidence type="ECO:0000313" key="14">
    <source>
        <dbReference type="Proteomes" id="UP001152049"/>
    </source>
</evidence>
<organism evidence="13 14">
    <name type="scientific">Fusarium torreyae</name>
    <dbReference type="NCBI Taxonomy" id="1237075"/>
    <lineage>
        <taxon>Eukaryota</taxon>
        <taxon>Fungi</taxon>
        <taxon>Dikarya</taxon>
        <taxon>Ascomycota</taxon>
        <taxon>Pezizomycotina</taxon>
        <taxon>Sordariomycetes</taxon>
        <taxon>Hypocreomycetidae</taxon>
        <taxon>Hypocreales</taxon>
        <taxon>Nectriaceae</taxon>
        <taxon>Fusarium</taxon>
    </lineage>
</organism>
<evidence type="ECO:0000313" key="13">
    <source>
        <dbReference type="EMBL" id="KAJ4255997.1"/>
    </source>
</evidence>
<protein>
    <recommendedName>
        <fullName evidence="11">lytic cellulose monooxygenase (C4-dehydrogenating)</fullName>
        <ecNumber evidence="11">1.14.99.56</ecNumber>
    </recommendedName>
</protein>
<comment type="similarity">
    <text evidence="9">Belongs to the polysaccharide monooxygenase AA9 family.</text>
</comment>
<keyword evidence="6" id="KW-1015">Disulfide bond</keyword>
<comment type="subcellular location">
    <subcellularLocation>
        <location evidence="2">Secreted</location>
    </subcellularLocation>
</comment>
<keyword evidence="7" id="KW-0119">Carbohydrate metabolism</keyword>
<evidence type="ECO:0000256" key="11">
    <source>
        <dbReference type="ARBA" id="ARBA00047174"/>
    </source>
</evidence>
<gene>
    <name evidence="13" type="ORF">NW762_009071</name>
</gene>
<evidence type="ECO:0000256" key="1">
    <source>
        <dbReference type="ARBA" id="ARBA00001973"/>
    </source>
</evidence>
<comment type="caution">
    <text evidence="13">The sequence shown here is derived from an EMBL/GenBank/DDBJ whole genome shotgun (WGS) entry which is preliminary data.</text>
</comment>
<feature type="domain" description="Auxiliary Activity family 9 catalytic" evidence="12">
    <location>
        <begin position="8"/>
        <end position="77"/>
    </location>
</feature>
<dbReference type="Gene3D" id="2.70.50.70">
    <property type="match status" value="1"/>
</dbReference>
<dbReference type="AlphaFoldDB" id="A0A9W8VBW3"/>
<evidence type="ECO:0000259" key="12">
    <source>
        <dbReference type="Pfam" id="PF03443"/>
    </source>
</evidence>
<dbReference type="EC" id="1.14.99.56" evidence="11"/>
<keyword evidence="5" id="KW-0136">Cellulose degradation</keyword>
<dbReference type="InterPro" id="IPR005103">
    <property type="entry name" value="AA9_LPMO"/>
</dbReference>
<comment type="catalytic activity">
    <reaction evidence="10">
        <text>[(1-&gt;4)-beta-D-glucosyl]n+m + reduced acceptor + O2 = 4-dehydro-beta-D-glucosyl-[(1-&gt;4)-beta-D-glucosyl]n-1 + [(1-&gt;4)-beta-D-glucosyl]m + acceptor + H2O.</text>
        <dbReference type="EC" id="1.14.99.56"/>
    </reaction>
</comment>
<dbReference type="Pfam" id="PF03443">
    <property type="entry name" value="AA9"/>
    <property type="match status" value="1"/>
</dbReference>
<evidence type="ECO:0000256" key="2">
    <source>
        <dbReference type="ARBA" id="ARBA00004613"/>
    </source>
</evidence>
<comment type="cofactor">
    <cofactor evidence="1">
        <name>Cu(2+)</name>
        <dbReference type="ChEBI" id="CHEBI:29036"/>
    </cofactor>
</comment>
<sequence>MGQSGENWLSFNKNRIDFAIPNEVPSGQYLVHIEHLALRRPSGTEFYFSCAHVEVQNSGKGQEATDVVKIPDMYDSKTIA</sequence>
<keyword evidence="8" id="KW-0624">Polysaccharide degradation</keyword>
<evidence type="ECO:0000256" key="9">
    <source>
        <dbReference type="ARBA" id="ARBA00044502"/>
    </source>
</evidence>
<dbReference type="InterPro" id="IPR049892">
    <property type="entry name" value="AA9"/>
</dbReference>
<proteinExistence type="inferred from homology"/>
<keyword evidence="14" id="KW-1185">Reference proteome</keyword>
<dbReference type="PANTHER" id="PTHR33353">
    <property type="entry name" value="PUTATIVE (AFU_ORTHOLOGUE AFUA_1G12560)-RELATED"/>
    <property type="match status" value="1"/>
</dbReference>
<accession>A0A9W8VBW3</accession>